<accession>A0A1Q6IA29</accession>
<protein>
    <submittedName>
        <fullName evidence="1">Uncharacterized protein</fullName>
    </submittedName>
</protein>
<comment type="caution">
    <text evidence="1">The sequence shown here is derived from an EMBL/GenBank/DDBJ whole genome shotgun (WGS) entry which is preliminary data.</text>
</comment>
<dbReference type="EMBL" id="MNQU01000167">
    <property type="protein sequence ID" value="OKZ35507.1"/>
    <property type="molecule type" value="Genomic_DNA"/>
</dbReference>
<name>A0A1Q6IA29_BACUN</name>
<evidence type="ECO:0000313" key="2">
    <source>
        <dbReference type="Proteomes" id="UP000186549"/>
    </source>
</evidence>
<organism evidence="1 2">
    <name type="scientific">Bacteroides uniformis</name>
    <dbReference type="NCBI Taxonomy" id="820"/>
    <lineage>
        <taxon>Bacteria</taxon>
        <taxon>Pseudomonadati</taxon>
        <taxon>Bacteroidota</taxon>
        <taxon>Bacteroidia</taxon>
        <taxon>Bacteroidales</taxon>
        <taxon>Bacteroidaceae</taxon>
        <taxon>Bacteroides</taxon>
    </lineage>
</organism>
<gene>
    <name evidence="1" type="ORF">BHV79_06470</name>
</gene>
<dbReference type="AlphaFoldDB" id="A0A1Q6IA29"/>
<dbReference type="Proteomes" id="UP000186549">
    <property type="component" value="Unassembled WGS sequence"/>
</dbReference>
<proteinExistence type="predicted"/>
<evidence type="ECO:0000313" key="1">
    <source>
        <dbReference type="EMBL" id="OKZ35507.1"/>
    </source>
</evidence>
<sequence>MNKLTKYTLLVVALLLLLGIAGRCDYNESVIYNMPDNVYQVLKTELGNPSDSRLVDEYMSNRNHWDSLAIDYQLK</sequence>
<reference evidence="1 2" key="1">
    <citation type="journal article" date="2016" name="Nat. Biotechnol.">
        <title>Measurement of bacterial replication rates in microbial communities.</title>
        <authorList>
            <person name="Brown C.T."/>
            <person name="Olm M.R."/>
            <person name="Thomas B.C."/>
            <person name="Banfield J.F."/>
        </authorList>
    </citation>
    <scope>NUCLEOTIDE SEQUENCE [LARGE SCALE GENOMIC DNA]</scope>
    <source>
        <strain evidence="1">45_41</strain>
    </source>
</reference>